<accession>A0A7W9ZSH3</accession>
<organism evidence="1 2">
    <name type="scientific">Rhizobium leguminosarum</name>
    <dbReference type="NCBI Taxonomy" id="384"/>
    <lineage>
        <taxon>Bacteria</taxon>
        <taxon>Pseudomonadati</taxon>
        <taxon>Pseudomonadota</taxon>
        <taxon>Alphaproteobacteria</taxon>
        <taxon>Hyphomicrobiales</taxon>
        <taxon>Rhizobiaceae</taxon>
        <taxon>Rhizobium/Agrobacterium group</taxon>
        <taxon>Rhizobium</taxon>
    </lineage>
</organism>
<protein>
    <submittedName>
        <fullName evidence="1">Uncharacterized protein</fullName>
    </submittedName>
</protein>
<evidence type="ECO:0000313" key="1">
    <source>
        <dbReference type="EMBL" id="MBB6221976.1"/>
    </source>
</evidence>
<dbReference type="Proteomes" id="UP000517187">
    <property type="component" value="Unassembled WGS sequence"/>
</dbReference>
<comment type="caution">
    <text evidence="1">The sequence shown here is derived from an EMBL/GenBank/DDBJ whole genome shotgun (WGS) entry which is preliminary data.</text>
</comment>
<evidence type="ECO:0000313" key="2">
    <source>
        <dbReference type="Proteomes" id="UP000517187"/>
    </source>
</evidence>
<name>A0A7W9ZSH3_RHILE</name>
<gene>
    <name evidence="1" type="ORF">GGE66_002955</name>
</gene>
<proteinExistence type="predicted"/>
<dbReference type="RefSeq" id="WP_184694663.1">
    <property type="nucleotide sequence ID" value="NZ_JACIIJ010000006.1"/>
</dbReference>
<sequence>MQYIVITTSSLTCHYYPDRKLHAGRIDASPEEARNMMVDRAAAVQDKT</sequence>
<dbReference type="EMBL" id="JACIIJ010000006">
    <property type="protein sequence ID" value="MBB6221976.1"/>
    <property type="molecule type" value="Genomic_DNA"/>
</dbReference>
<reference evidence="1 2" key="1">
    <citation type="submission" date="2020-08" db="EMBL/GenBank/DDBJ databases">
        <title>Genomic Encyclopedia of Type Strains, Phase IV (KMG-V): Genome sequencing to study the core and pangenomes of soil and plant-associated prokaryotes.</title>
        <authorList>
            <person name="Whitman W."/>
        </authorList>
    </citation>
    <scope>NUCLEOTIDE SEQUENCE [LARGE SCALE GENOMIC DNA]</scope>
    <source>
        <strain evidence="1 2">SEMIA 4011</strain>
    </source>
</reference>
<dbReference type="AlphaFoldDB" id="A0A7W9ZSH3"/>